<keyword evidence="2" id="KW-1185">Reference proteome</keyword>
<evidence type="ECO:0000313" key="1">
    <source>
        <dbReference type="EMBL" id="CAK5126554.1"/>
    </source>
</evidence>
<proteinExistence type="predicted"/>
<comment type="caution">
    <text evidence="1">The sequence shown here is derived from an EMBL/GenBank/DDBJ whole genome shotgun (WGS) entry which is preliminary data.</text>
</comment>
<evidence type="ECO:0000313" key="2">
    <source>
        <dbReference type="Proteomes" id="UP001497535"/>
    </source>
</evidence>
<dbReference type="EMBL" id="CAVMJV010000226">
    <property type="protein sequence ID" value="CAK5126554.1"/>
    <property type="molecule type" value="Genomic_DNA"/>
</dbReference>
<name>A0ACB1BAN2_MELEN</name>
<sequence>MRIYLFLCLLLILFKIVLNVKPKKVPTYYDILNVKKEAPHNEIVKSFRKLALKYHPDKNKGPEATKIMQGINEAYNTLEDEDKRKEYDLKLARKPLNKYYKKRKNTANGEAGSSGTNKRKRGLIST</sequence>
<protein>
    <submittedName>
        <fullName evidence="1">Uncharacterized protein</fullName>
    </submittedName>
</protein>
<accession>A0ACB1BAN2</accession>
<organism evidence="1 2">
    <name type="scientific">Meloidogyne enterolobii</name>
    <name type="common">Root-knot nematode worm</name>
    <name type="synonym">Meloidogyne mayaguensis</name>
    <dbReference type="NCBI Taxonomy" id="390850"/>
    <lineage>
        <taxon>Eukaryota</taxon>
        <taxon>Metazoa</taxon>
        <taxon>Ecdysozoa</taxon>
        <taxon>Nematoda</taxon>
        <taxon>Chromadorea</taxon>
        <taxon>Rhabditida</taxon>
        <taxon>Tylenchina</taxon>
        <taxon>Tylenchomorpha</taxon>
        <taxon>Tylenchoidea</taxon>
        <taxon>Meloidogynidae</taxon>
        <taxon>Meloidogyninae</taxon>
        <taxon>Meloidogyne</taxon>
    </lineage>
</organism>
<gene>
    <name evidence="1" type="ORF">MENTE1834_LOCUS48304</name>
</gene>
<reference evidence="1" key="1">
    <citation type="submission" date="2023-11" db="EMBL/GenBank/DDBJ databases">
        <authorList>
            <person name="Poullet M."/>
        </authorList>
    </citation>
    <scope>NUCLEOTIDE SEQUENCE</scope>
    <source>
        <strain evidence="1">E1834</strain>
    </source>
</reference>
<dbReference type="Proteomes" id="UP001497535">
    <property type="component" value="Unassembled WGS sequence"/>
</dbReference>